<evidence type="ECO:0000256" key="6">
    <source>
        <dbReference type="ARBA" id="ARBA00022598"/>
    </source>
</evidence>
<organism evidence="16 17">
    <name type="scientific">Oryzomicrobium terrae</name>
    <dbReference type="NCBI Taxonomy" id="1735038"/>
    <lineage>
        <taxon>Bacteria</taxon>
        <taxon>Pseudomonadati</taxon>
        <taxon>Pseudomonadota</taxon>
        <taxon>Betaproteobacteria</taxon>
        <taxon>Rhodocyclales</taxon>
        <taxon>Rhodocyclaceae</taxon>
        <taxon>Oryzomicrobium</taxon>
    </lineage>
</organism>
<keyword evidence="6 16" id="KW-0436">Ligase</keyword>
<comment type="cofactor">
    <cofactor evidence="2">
        <name>K(+)</name>
        <dbReference type="ChEBI" id="CHEBI:29103"/>
    </cofactor>
</comment>
<keyword evidence="12 13" id="KW-0173">Coenzyme A biosynthesis</keyword>
<proteinExistence type="inferred from homology"/>
<feature type="region of interest" description="Disordered" evidence="14">
    <location>
        <begin position="59"/>
        <end position="78"/>
    </location>
</feature>
<comment type="similarity">
    <text evidence="13">Belongs to the type III pantothenate kinase family.</text>
</comment>
<dbReference type="PANTHER" id="PTHR12835:SF5">
    <property type="entry name" value="BIOTIN--PROTEIN LIGASE"/>
    <property type="match status" value="1"/>
</dbReference>
<evidence type="ECO:0000256" key="8">
    <source>
        <dbReference type="ARBA" id="ARBA00022741"/>
    </source>
</evidence>
<sequence length="542" mass="56124">MSLRPPPSLSPDAPAAPLIDLTRLKACLGPAAGRFDVDALDHCDSTNLELARRPQAPSGTVVVADAQSAGRGRRGRTWVSPPGAGLTFSLLWRFNGPAGRPERLSGLSLAVGLAVAQALESLGIAGVRLKWPNDILLQSTDAPLAKLGGILVETSLERSGAAAIIGIGLNLEAPPDPGQPVAALADACRAAGTAPPDRHTVLAAVLSELAQVLDTFARDGFAALRPAWEARHAYQQQRVCLTGEHSRQEGCCLGVDDSGALLIETGAGTERHLVGDLSLRPAVASRNGPRLILDAGNSRLKWGLRDHGHWLAYGAWPWAEAAGALAALLRQHPGIDTALGCRVAGDAQIAPLQALLDAAAIPLCWLQPSAQAHGVRNSYQHPERLGADRWAALIGAWHREQRACLVVCAGTATTVDVLQAGDGEGIFAGGMILPGYALMRRALGQGTAQLPGEGGQFTPLPRLTEDAIATGCLSAQAGAIERMARQLPAGSPVLLAGGDADRLAPLLGHLPAVLAHGLVLDGLAHIAETSPPARPDSALALP</sequence>
<accession>A0A5C1E4Z8</accession>
<dbReference type="InterPro" id="IPR045864">
    <property type="entry name" value="aa-tRNA-synth_II/BPL/LPL"/>
</dbReference>
<evidence type="ECO:0000256" key="1">
    <source>
        <dbReference type="ARBA" id="ARBA00001206"/>
    </source>
</evidence>
<dbReference type="RefSeq" id="WP_149424744.1">
    <property type="nucleotide sequence ID" value="NZ_CP022579.1"/>
</dbReference>
<gene>
    <name evidence="16" type="primary">birA</name>
    <name evidence="13" type="synonym">coaX</name>
    <name evidence="16" type="ORF">OTERR_04740</name>
</gene>
<dbReference type="Pfam" id="PF03099">
    <property type="entry name" value="BPL_LplA_LipB"/>
    <property type="match status" value="1"/>
</dbReference>
<comment type="function">
    <text evidence="13">Catalyzes the phosphorylation of pantothenate (Pan), the first step in CoA biosynthesis.</text>
</comment>
<feature type="binding site" evidence="13">
    <location>
        <position position="464"/>
    </location>
    <ligand>
        <name>substrate</name>
    </ligand>
</feature>
<dbReference type="GO" id="GO:0004077">
    <property type="term" value="F:biotin--[biotin carboxyl-carrier protein] ligase activity"/>
    <property type="evidence" value="ECO:0007669"/>
    <property type="project" value="InterPro"/>
</dbReference>
<protein>
    <recommendedName>
        <fullName evidence="13">Type III pantothenate kinase</fullName>
        <ecNumber evidence="13">2.7.1.33</ecNumber>
    </recommendedName>
    <alternativeName>
        <fullName evidence="13">PanK-III</fullName>
    </alternativeName>
    <alternativeName>
        <fullName evidence="13">Pantothenic acid kinase</fullName>
    </alternativeName>
</protein>
<comment type="cofactor">
    <cofactor evidence="13">
        <name>NH4(+)</name>
        <dbReference type="ChEBI" id="CHEBI:28938"/>
    </cofactor>
    <cofactor evidence="13">
        <name>K(+)</name>
        <dbReference type="ChEBI" id="CHEBI:29103"/>
    </cofactor>
    <text evidence="13">A monovalent cation. Ammonium or potassium.</text>
</comment>
<dbReference type="NCBIfam" id="TIGR00121">
    <property type="entry name" value="birA_ligase"/>
    <property type="match status" value="1"/>
</dbReference>
<dbReference type="GO" id="GO:0005524">
    <property type="term" value="F:ATP binding"/>
    <property type="evidence" value="ECO:0007669"/>
    <property type="project" value="UniProtKB-UniRule"/>
</dbReference>
<feature type="binding site" evidence="13">
    <location>
        <begin position="294"/>
        <end position="301"/>
    </location>
    <ligand>
        <name>ATP</name>
        <dbReference type="ChEBI" id="CHEBI:30616"/>
    </ligand>
</feature>
<dbReference type="GO" id="GO:0005737">
    <property type="term" value="C:cytoplasm"/>
    <property type="evidence" value="ECO:0007669"/>
    <property type="project" value="UniProtKB-SubCell"/>
</dbReference>
<keyword evidence="9 13" id="KW-0418">Kinase</keyword>
<name>A0A5C1E4Z8_9RHOO</name>
<dbReference type="Gene3D" id="3.30.930.10">
    <property type="entry name" value="Bira Bifunctional Protein, Domain 2"/>
    <property type="match status" value="1"/>
</dbReference>
<comment type="catalytic activity">
    <reaction evidence="1 13">
        <text>(R)-pantothenate + ATP = (R)-4'-phosphopantothenate + ADP + H(+)</text>
        <dbReference type="Rhea" id="RHEA:16373"/>
        <dbReference type="ChEBI" id="CHEBI:10986"/>
        <dbReference type="ChEBI" id="CHEBI:15378"/>
        <dbReference type="ChEBI" id="CHEBI:29032"/>
        <dbReference type="ChEBI" id="CHEBI:30616"/>
        <dbReference type="ChEBI" id="CHEBI:456216"/>
        <dbReference type="EC" id="2.7.1.33"/>
    </reaction>
</comment>
<comment type="caution">
    <text evidence="13">Lacks conserved residue(s) required for the propagation of feature annotation.</text>
</comment>
<evidence type="ECO:0000256" key="11">
    <source>
        <dbReference type="ARBA" id="ARBA00022958"/>
    </source>
</evidence>
<keyword evidence="8 13" id="KW-0547">Nucleotide-binding</keyword>
<dbReference type="PANTHER" id="PTHR12835">
    <property type="entry name" value="BIOTIN PROTEIN LIGASE"/>
    <property type="match status" value="1"/>
</dbReference>
<dbReference type="KEGG" id="otr:OTERR_04740"/>
<feature type="active site" description="Proton acceptor" evidence="13">
    <location>
        <position position="388"/>
    </location>
</feature>
<dbReference type="EC" id="2.7.1.33" evidence="13"/>
<dbReference type="PROSITE" id="PS51733">
    <property type="entry name" value="BPL_LPL_CATALYTIC"/>
    <property type="match status" value="1"/>
</dbReference>
<dbReference type="GO" id="GO:0015937">
    <property type="term" value="P:coenzyme A biosynthetic process"/>
    <property type="evidence" value="ECO:0007669"/>
    <property type="project" value="UniProtKB-UniRule"/>
</dbReference>
<dbReference type="Gene3D" id="3.30.420.40">
    <property type="match status" value="2"/>
</dbReference>
<reference evidence="16 17" key="1">
    <citation type="submission" date="2017-07" db="EMBL/GenBank/DDBJ databases">
        <title>Complete genome sequence of Oryzomicrobium terrae TPP412.</title>
        <authorList>
            <person name="Chiu L.-W."/>
            <person name="Lo K.-J."/>
            <person name="Tsai Y.-M."/>
            <person name="Lin S.-S."/>
            <person name="Kuo C.-H."/>
            <person name="Liu C.-T."/>
        </authorList>
    </citation>
    <scope>NUCLEOTIDE SEQUENCE [LARGE SCALE GENOMIC DNA]</scope>
    <source>
        <strain evidence="16 17">TPP412</strain>
    </source>
</reference>
<dbReference type="InterPro" id="IPR004619">
    <property type="entry name" value="Type_III_PanK"/>
</dbReference>
<evidence type="ECO:0000313" key="16">
    <source>
        <dbReference type="EMBL" id="QEL63950.1"/>
    </source>
</evidence>
<dbReference type="GO" id="GO:0004594">
    <property type="term" value="F:pantothenate kinase activity"/>
    <property type="evidence" value="ECO:0007669"/>
    <property type="project" value="UniProtKB-UniRule"/>
</dbReference>
<evidence type="ECO:0000256" key="9">
    <source>
        <dbReference type="ARBA" id="ARBA00022777"/>
    </source>
</evidence>
<dbReference type="Gene3D" id="2.30.30.100">
    <property type="match status" value="1"/>
</dbReference>
<keyword evidence="10 13" id="KW-0067">ATP-binding</keyword>
<comment type="subcellular location">
    <subcellularLocation>
        <location evidence="3 13">Cytoplasm</location>
    </subcellularLocation>
</comment>
<feature type="binding site" evidence="13">
    <location>
        <position position="411"/>
    </location>
    <ligand>
        <name>ATP</name>
        <dbReference type="ChEBI" id="CHEBI:30616"/>
    </ligand>
</feature>
<feature type="binding site" evidence="13">
    <location>
        <begin position="386"/>
        <end position="389"/>
    </location>
    <ligand>
        <name>substrate</name>
    </ligand>
</feature>
<dbReference type="SUPFAM" id="SSF55681">
    <property type="entry name" value="Class II aaRS and biotin synthetases"/>
    <property type="match status" value="1"/>
</dbReference>
<dbReference type="InterPro" id="IPR008988">
    <property type="entry name" value="Transcriptional_repressor_C"/>
</dbReference>
<feature type="binding site" evidence="13">
    <location>
        <position position="379"/>
    </location>
    <ligand>
        <name>substrate</name>
    </ligand>
</feature>
<dbReference type="Proteomes" id="UP000323671">
    <property type="component" value="Chromosome"/>
</dbReference>
<keyword evidence="11 13" id="KW-0630">Potassium</keyword>
<dbReference type="EMBL" id="CP022579">
    <property type="protein sequence ID" value="QEL63950.1"/>
    <property type="molecule type" value="Genomic_DNA"/>
</dbReference>
<comment type="pathway">
    <text evidence="4 13">Cofactor biosynthesis; coenzyme A biosynthesis; CoA from (R)-pantothenate: step 1/5.</text>
</comment>
<dbReference type="InterPro" id="IPR004143">
    <property type="entry name" value="BPL_LPL_catalytic"/>
</dbReference>
<dbReference type="InterPro" id="IPR004408">
    <property type="entry name" value="Biotin_CoA_COase_ligase"/>
</dbReference>
<dbReference type="CDD" id="cd16442">
    <property type="entry name" value="BPL"/>
    <property type="match status" value="1"/>
</dbReference>
<dbReference type="NCBIfam" id="TIGR00671">
    <property type="entry name" value="baf"/>
    <property type="match status" value="1"/>
</dbReference>
<keyword evidence="17" id="KW-1185">Reference proteome</keyword>
<evidence type="ECO:0000256" key="4">
    <source>
        <dbReference type="ARBA" id="ARBA00005225"/>
    </source>
</evidence>
<evidence type="ECO:0000256" key="2">
    <source>
        <dbReference type="ARBA" id="ARBA00001958"/>
    </source>
</evidence>
<evidence type="ECO:0000256" key="12">
    <source>
        <dbReference type="ARBA" id="ARBA00022993"/>
    </source>
</evidence>
<evidence type="ECO:0000256" key="14">
    <source>
        <dbReference type="SAM" id="MobiDB-lite"/>
    </source>
</evidence>
<evidence type="ECO:0000259" key="15">
    <source>
        <dbReference type="PROSITE" id="PS51733"/>
    </source>
</evidence>
<evidence type="ECO:0000256" key="7">
    <source>
        <dbReference type="ARBA" id="ARBA00022679"/>
    </source>
</evidence>
<dbReference type="UniPathway" id="UPA00241">
    <property type="reaction ID" value="UER00352"/>
</dbReference>
<dbReference type="SUPFAM" id="SSF50037">
    <property type="entry name" value="C-terminal domain of transcriptional repressors"/>
    <property type="match status" value="1"/>
</dbReference>
<evidence type="ECO:0000313" key="17">
    <source>
        <dbReference type="Proteomes" id="UP000323671"/>
    </source>
</evidence>
<feature type="domain" description="BPL/LPL catalytic" evidence="15">
    <location>
        <begin position="34"/>
        <end position="217"/>
    </location>
</feature>
<keyword evidence="7 13" id="KW-0808">Transferase</keyword>
<dbReference type="SUPFAM" id="SSF53067">
    <property type="entry name" value="Actin-like ATPase domain"/>
    <property type="match status" value="2"/>
</dbReference>
<keyword evidence="5 13" id="KW-0963">Cytoplasm</keyword>
<evidence type="ECO:0000256" key="3">
    <source>
        <dbReference type="ARBA" id="ARBA00004496"/>
    </source>
</evidence>
<evidence type="ECO:0000256" key="10">
    <source>
        <dbReference type="ARBA" id="ARBA00022840"/>
    </source>
</evidence>
<dbReference type="InterPro" id="IPR043129">
    <property type="entry name" value="ATPase_NBD"/>
</dbReference>
<evidence type="ECO:0000256" key="5">
    <source>
        <dbReference type="ARBA" id="ARBA00022490"/>
    </source>
</evidence>
<dbReference type="AlphaFoldDB" id="A0A5C1E4Z8"/>
<evidence type="ECO:0000256" key="13">
    <source>
        <dbReference type="HAMAP-Rule" id="MF_01274"/>
    </source>
</evidence>
<dbReference type="CDD" id="cd24015">
    <property type="entry name" value="ASKHA_NBD_PanK-III"/>
    <property type="match status" value="1"/>
</dbReference>
<dbReference type="Pfam" id="PF03309">
    <property type="entry name" value="Pan_kinase"/>
    <property type="match status" value="1"/>
</dbReference>
<comment type="subunit">
    <text evidence="13">Homodimer.</text>
</comment>
<dbReference type="HAMAP" id="MF_01274">
    <property type="entry name" value="Pantothen_kinase_3"/>
    <property type="match status" value="1"/>
</dbReference>